<dbReference type="Gene3D" id="1.20.120.450">
    <property type="entry name" value="dinb family like domain"/>
    <property type="match status" value="1"/>
</dbReference>
<evidence type="ECO:0000313" key="4">
    <source>
        <dbReference type="Proteomes" id="UP000272400"/>
    </source>
</evidence>
<dbReference type="InterPro" id="IPR034660">
    <property type="entry name" value="DinB/YfiT-like"/>
</dbReference>
<dbReference type="InterPro" id="IPR024344">
    <property type="entry name" value="MDMPI_metal-binding"/>
</dbReference>
<organism evidence="3 4">
    <name type="scientific">Actinocorallia herbida</name>
    <dbReference type="NCBI Taxonomy" id="58109"/>
    <lineage>
        <taxon>Bacteria</taxon>
        <taxon>Bacillati</taxon>
        <taxon>Actinomycetota</taxon>
        <taxon>Actinomycetes</taxon>
        <taxon>Streptosporangiales</taxon>
        <taxon>Thermomonosporaceae</taxon>
        <taxon>Actinocorallia</taxon>
    </lineage>
</organism>
<dbReference type="AlphaFoldDB" id="A0A3N1D5I4"/>
<gene>
    <name evidence="3" type="ORF">EDD29_6463</name>
</gene>
<dbReference type="InterPro" id="IPR017518">
    <property type="entry name" value="CHP03084"/>
</dbReference>
<dbReference type="OrthoDB" id="113180at2"/>
<dbReference type="EMBL" id="RJKE01000001">
    <property type="protein sequence ID" value="ROO88784.1"/>
    <property type="molecule type" value="Genomic_DNA"/>
</dbReference>
<evidence type="ECO:0000259" key="1">
    <source>
        <dbReference type="Pfam" id="PF08608"/>
    </source>
</evidence>
<dbReference type="InterPro" id="IPR017517">
    <property type="entry name" value="Maleyloyr_isom"/>
</dbReference>
<proteinExistence type="predicted"/>
<feature type="domain" description="Mycothiol-dependent maleylpyruvate isomerase metal-binding" evidence="2">
    <location>
        <begin position="8"/>
        <end position="140"/>
    </location>
</feature>
<accession>A0A3N1D5I4</accession>
<dbReference type="NCBIfam" id="TIGR03083">
    <property type="entry name" value="maleylpyruvate isomerase family mycothiol-dependent enzyme"/>
    <property type="match status" value="1"/>
</dbReference>
<name>A0A3N1D5I4_9ACTN</name>
<evidence type="ECO:0000313" key="3">
    <source>
        <dbReference type="EMBL" id="ROO88784.1"/>
    </source>
</evidence>
<evidence type="ECO:0000259" key="2">
    <source>
        <dbReference type="Pfam" id="PF11716"/>
    </source>
</evidence>
<keyword evidence="4" id="KW-1185">Reference proteome</keyword>
<dbReference type="RefSeq" id="WP_123667980.1">
    <property type="nucleotide sequence ID" value="NZ_RJKE01000001.1"/>
</dbReference>
<dbReference type="GO" id="GO:0046872">
    <property type="term" value="F:metal ion binding"/>
    <property type="evidence" value="ECO:0007669"/>
    <property type="project" value="InterPro"/>
</dbReference>
<protein>
    <submittedName>
        <fullName evidence="3">Uncharacterized protein (TIGR03084 family)</fullName>
    </submittedName>
</protein>
<reference evidence="3 4" key="1">
    <citation type="submission" date="2018-11" db="EMBL/GenBank/DDBJ databases">
        <title>Sequencing the genomes of 1000 actinobacteria strains.</title>
        <authorList>
            <person name="Klenk H.-P."/>
        </authorList>
    </citation>
    <scope>NUCLEOTIDE SEQUENCE [LARGE SCALE GENOMIC DNA]</scope>
    <source>
        <strain evidence="3 4">DSM 44254</strain>
    </source>
</reference>
<dbReference type="Pfam" id="PF08608">
    <property type="entry name" value="Wyosine_form"/>
    <property type="match status" value="1"/>
</dbReference>
<sequence>MNQIFNDLRDEYGALDALVSALTPQQWALPTPAPGWTVGHQIAHLAWTDRQALLSATDPERFIAALRSATPDLLEQGADPAQYLPGTPLTAWREARDAAVAALRDVPPGERIPWFGPPMAAPSMATARLMETWAHGLDVADALGVAPAPTHRLRHVAHIAVRARDYAFSVHRQAPPAEPFYVVLTGPSGEQWTWGPSTAAQRVTGTALDFCLLAVRRRHRDDVALNASGPDASRWLDVVQAYAGPPGPGRTPLGAAPAQSSTH</sequence>
<dbReference type="InterPro" id="IPR013917">
    <property type="entry name" value="tRNA_wybutosine-synth"/>
</dbReference>
<dbReference type="SUPFAM" id="SSF109854">
    <property type="entry name" value="DinB/YfiT-like putative metalloenzymes"/>
    <property type="match status" value="1"/>
</dbReference>
<comment type="caution">
    <text evidence="3">The sequence shown here is derived from an EMBL/GenBank/DDBJ whole genome shotgun (WGS) entry which is preliminary data.</text>
</comment>
<dbReference type="Pfam" id="PF11716">
    <property type="entry name" value="MDMPI_N"/>
    <property type="match status" value="1"/>
</dbReference>
<feature type="domain" description="tRNA wybutosine-synthesis" evidence="1">
    <location>
        <begin position="176"/>
        <end position="227"/>
    </location>
</feature>
<dbReference type="Proteomes" id="UP000272400">
    <property type="component" value="Unassembled WGS sequence"/>
</dbReference>
<dbReference type="NCBIfam" id="TIGR03084">
    <property type="entry name" value="TIGR03084 family metal-binding protein"/>
    <property type="match status" value="1"/>
</dbReference>